<evidence type="ECO:0000313" key="3">
    <source>
        <dbReference type="Proteomes" id="UP001597145"/>
    </source>
</evidence>
<dbReference type="Proteomes" id="UP001597145">
    <property type="component" value="Unassembled WGS sequence"/>
</dbReference>
<protein>
    <submittedName>
        <fullName evidence="2">Uncharacterized protein</fullName>
    </submittedName>
</protein>
<keyword evidence="1" id="KW-1133">Transmembrane helix</keyword>
<dbReference type="EMBL" id="JBHUCP010000048">
    <property type="protein sequence ID" value="MFD1535059.1"/>
    <property type="molecule type" value="Genomic_DNA"/>
</dbReference>
<sequence>MANYLVPEAVFTTLRFDLAMAAAIATVVVAVGVLTSRRACPSRPP</sequence>
<organism evidence="2 3">
    <name type="scientific">Pseudonocardia aurantiaca</name>
    <dbReference type="NCBI Taxonomy" id="75290"/>
    <lineage>
        <taxon>Bacteria</taxon>
        <taxon>Bacillati</taxon>
        <taxon>Actinomycetota</taxon>
        <taxon>Actinomycetes</taxon>
        <taxon>Pseudonocardiales</taxon>
        <taxon>Pseudonocardiaceae</taxon>
        <taxon>Pseudonocardia</taxon>
    </lineage>
</organism>
<proteinExistence type="predicted"/>
<keyword evidence="1" id="KW-0812">Transmembrane</keyword>
<name>A0ABW4FXA5_9PSEU</name>
<reference evidence="3" key="1">
    <citation type="journal article" date="2019" name="Int. J. Syst. Evol. Microbiol.">
        <title>The Global Catalogue of Microorganisms (GCM) 10K type strain sequencing project: providing services to taxonomists for standard genome sequencing and annotation.</title>
        <authorList>
            <consortium name="The Broad Institute Genomics Platform"/>
            <consortium name="The Broad Institute Genome Sequencing Center for Infectious Disease"/>
            <person name="Wu L."/>
            <person name="Ma J."/>
        </authorList>
    </citation>
    <scope>NUCLEOTIDE SEQUENCE [LARGE SCALE GENOMIC DNA]</scope>
    <source>
        <strain evidence="3">JCM 12165</strain>
    </source>
</reference>
<feature type="transmembrane region" description="Helical" evidence="1">
    <location>
        <begin position="18"/>
        <end position="36"/>
    </location>
</feature>
<accession>A0ABW4FXA5</accession>
<keyword evidence="3" id="KW-1185">Reference proteome</keyword>
<comment type="caution">
    <text evidence="2">The sequence shown here is derived from an EMBL/GenBank/DDBJ whole genome shotgun (WGS) entry which is preliminary data.</text>
</comment>
<keyword evidence="1" id="KW-0472">Membrane</keyword>
<gene>
    <name evidence="2" type="ORF">ACFSCY_37170</name>
</gene>
<evidence type="ECO:0000313" key="2">
    <source>
        <dbReference type="EMBL" id="MFD1535059.1"/>
    </source>
</evidence>
<evidence type="ECO:0000256" key="1">
    <source>
        <dbReference type="SAM" id="Phobius"/>
    </source>
</evidence>
<dbReference type="RefSeq" id="WP_343973193.1">
    <property type="nucleotide sequence ID" value="NZ_BAAAJG010000003.1"/>
</dbReference>